<dbReference type="AlphaFoldDB" id="A0A7E4W4R9"/>
<dbReference type="PROSITE" id="PS50234">
    <property type="entry name" value="VWFA"/>
    <property type="match status" value="2"/>
</dbReference>
<evidence type="ECO:0000313" key="4">
    <source>
        <dbReference type="WBParaSite" id="Pan_g6430.t1"/>
    </source>
</evidence>
<dbReference type="CDD" id="cd00198">
    <property type="entry name" value="vWFA"/>
    <property type="match status" value="1"/>
</dbReference>
<dbReference type="Proteomes" id="UP000492821">
    <property type="component" value="Unassembled WGS sequence"/>
</dbReference>
<organism evidence="3 4">
    <name type="scientific">Panagrellus redivivus</name>
    <name type="common">Microworm</name>
    <dbReference type="NCBI Taxonomy" id="6233"/>
    <lineage>
        <taxon>Eukaryota</taxon>
        <taxon>Metazoa</taxon>
        <taxon>Ecdysozoa</taxon>
        <taxon>Nematoda</taxon>
        <taxon>Chromadorea</taxon>
        <taxon>Rhabditida</taxon>
        <taxon>Tylenchina</taxon>
        <taxon>Panagrolaimomorpha</taxon>
        <taxon>Panagrolaimoidea</taxon>
        <taxon>Panagrolaimidae</taxon>
        <taxon>Panagrellus</taxon>
    </lineage>
</organism>
<evidence type="ECO:0000313" key="3">
    <source>
        <dbReference type="Proteomes" id="UP000492821"/>
    </source>
</evidence>
<evidence type="ECO:0000259" key="2">
    <source>
        <dbReference type="PROSITE" id="PS50234"/>
    </source>
</evidence>
<dbReference type="PANTHER" id="PTHR24020">
    <property type="entry name" value="COLLAGEN ALPHA"/>
    <property type="match status" value="1"/>
</dbReference>
<feature type="compositionally biased region" description="Polar residues" evidence="1">
    <location>
        <begin position="794"/>
        <end position="803"/>
    </location>
</feature>
<feature type="domain" description="VWFA" evidence="2">
    <location>
        <begin position="322"/>
        <end position="454"/>
    </location>
</feature>
<sequence>PIGPDGQPLPTDSLGRYQFPEPSTGAAAKPPTASGQTVEVIGADGQPLPTDSSGNVLHPETGEPIATNPEGLYLDTDGSILPTDATGKFVVTSGTDAPTVPGFSRQCNLNAGKLDVVFIVNADLLKSYGSVIRHVIAEFVDQHLDLSPDVSRVSLLEFGKSVEVPITLGGYNEKQEFAEVLKSVPEYQELGTPDASSGIAAAQQQIKTFHRDGSTPVFIIFSTGDDVTDVGKDSVQDVYTLIIGPNAFDSEIHSVSLNTLFLDEFDHLDAPKLASKLVEDCKQGNLQFASVTDSHETDIVSDDDDVSTPISENCNDELDAAHIILLIETSDNTAADKSTMLNHVSAFIETVGTKSRAKFGVVNYGATAEAAADIGNYDSTAELIDTIKDIHFISGDPRIKEAIRFVQQLFQEHSDGVNRLQALVIVRKSDSSDAVAELQSLKDSGITVINLGTSKWKKLNSDFNHWRKKLCVNVEDAPEAVTLAGSGIDENDKPTTPAAVVYPIVDSSGTAGKPTTATGQTVEIVNADGQPLPTSDSGDVVHPDTGEVIPTNVEGQYVGPDGSPLPTDDEGNAIVVSGTERPPQTLPTDESGKIVYPIIGSDGQLLPTDATGAHVDADGEPIQTDDFGKPLGPDGQPLPTDSLGRYQFPEPSTGAAVKPTTASGQPVEVIGPDGKPLPTDASGNYVDAKTLEPIPTNADGQYVGPDGSPLPTNVDGGAIAYPTDDSGKPIYPIIGSDGQPLPTDASGAYVDASGSPITKDDEGKPIGPDGQPLPTDSLGRYQFPKPSPGAAAKPTTTSGQPVE</sequence>
<evidence type="ECO:0000256" key="1">
    <source>
        <dbReference type="SAM" id="MobiDB-lite"/>
    </source>
</evidence>
<dbReference type="InterPro" id="IPR050525">
    <property type="entry name" value="ECM_Assembly_Org"/>
</dbReference>
<dbReference type="SUPFAM" id="SSF53300">
    <property type="entry name" value="vWA-like"/>
    <property type="match status" value="2"/>
</dbReference>
<dbReference type="Gene3D" id="3.40.50.410">
    <property type="entry name" value="von Willebrand factor, type A domain"/>
    <property type="match status" value="2"/>
</dbReference>
<dbReference type="Pfam" id="PF00092">
    <property type="entry name" value="VWA"/>
    <property type="match status" value="2"/>
</dbReference>
<reference evidence="4" key="2">
    <citation type="submission" date="2020-10" db="UniProtKB">
        <authorList>
            <consortium name="WormBaseParasite"/>
        </authorList>
    </citation>
    <scope>IDENTIFICATION</scope>
</reference>
<feature type="region of interest" description="Disordered" evidence="1">
    <location>
        <begin position="691"/>
        <end position="803"/>
    </location>
</feature>
<reference evidence="3" key="1">
    <citation type="journal article" date="2013" name="Genetics">
        <title>The draft genome and transcriptome of Panagrellus redivivus are shaped by the harsh demands of a free-living lifestyle.</title>
        <authorList>
            <person name="Srinivasan J."/>
            <person name="Dillman A.R."/>
            <person name="Macchietto M.G."/>
            <person name="Heikkinen L."/>
            <person name="Lakso M."/>
            <person name="Fracchia K.M."/>
            <person name="Antoshechkin I."/>
            <person name="Mortazavi A."/>
            <person name="Wong G."/>
            <person name="Sternberg P.W."/>
        </authorList>
    </citation>
    <scope>NUCLEOTIDE SEQUENCE [LARGE SCALE GENOMIC DNA]</scope>
    <source>
        <strain evidence="3">MT8872</strain>
    </source>
</reference>
<dbReference type="InterPro" id="IPR036465">
    <property type="entry name" value="vWFA_dom_sf"/>
</dbReference>
<accession>A0A7E4W4R9</accession>
<name>A0A7E4W4R9_PANRE</name>
<feature type="region of interest" description="Disordered" evidence="1">
    <location>
        <begin position="551"/>
        <end position="591"/>
    </location>
</feature>
<feature type="region of interest" description="Disordered" evidence="1">
    <location>
        <begin position="610"/>
        <end position="679"/>
    </location>
</feature>
<keyword evidence="3" id="KW-1185">Reference proteome</keyword>
<dbReference type="SMART" id="SM00327">
    <property type="entry name" value="VWA"/>
    <property type="match status" value="2"/>
</dbReference>
<protein>
    <submittedName>
        <fullName evidence="4">VWFA domain-containing protein</fullName>
    </submittedName>
</protein>
<dbReference type="WBParaSite" id="Pan_g6430.t1">
    <property type="protein sequence ID" value="Pan_g6430.t1"/>
    <property type="gene ID" value="Pan_g6430"/>
</dbReference>
<feature type="region of interest" description="Disordered" evidence="1">
    <location>
        <begin position="1"/>
        <end position="55"/>
    </location>
</feature>
<dbReference type="InterPro" id="IPR002035">
    <property type="entry name" value="VWF_A"/>
</dbReference>
<proteinExistence type="predicted"/>
<feature type="domain" description="VWFA" evidence="2">
    <location>
        <begin position="115"/>
        <end position="224"/>
    </location>
</feature>